<evidence type="ECO:0000256" key="1">
    <source>
        <dbReference type="SAM" id="MobiDB-lite"/>
    </source>
</evidence>
<organism evidence="2">
    <name type="scientific">Siphoviridae sp. ct7es18</name>
    <dbReference type="NCBI Taxonomy" id="2826166"/>
    <lineage>
        <taxon>Viruses</taxon>
        <taxon>Duplodnaviria</taxon>
        <taxon>Heunggongvirae</taxon>
        <taxon>Uroviricota</taxon>
        <taxon>Caudoviricetes</taxon>
    </lineage>
</organism>
<dbReference type="EMBL" id="BK014903">
    <property type="protein sequence ID" value="DAD81566.1"/>
    <property type="molecule type" value="Genomic_DNA"/>
</dbReference>
<accession>A0A8S5MH56</accession>
<feature type="compositionally biased region" description="Basic and acidic residues" evidence="1">
    <location>
        <begin position="116"/>
        <end position="127"/>
    </location>
</feature>
<reference evidence="2" key="1">
    <citation type="journal article" date="2021" name="Proc. Natl. Acad. Sci. U.S.A.">
        <title>A Catalog of Tens of Thousands of Viruses from Human Metagenomes Reveals Hidden Associations with Chronic Diseases.</title>
        <authorList>
            <person name="Tisza M.J."/>
            <person name="Buck C.B."/>
        </authorList>
    </citation>
    <scope>NUCLEOTIDE SEQUENCE</scope>
    <source>
        <strain evidence="2">Ct7es18</strain>
    </source>
</reference>
<name>A0A8S5MH56_9CAUD</name>
<feature type="region of interest" description="Disordered" evidence="1">
    <location>
        <begin position="96"/>
        <end position="127"/>
    </location>
</feature>
<protein>
    <submittedName>
        <fullName evidence="2">Uncharacterized protein</fullName>
    </submittedName>
</protein>
<proteinExistence type="predicted"/>
<sequence>MDNKQGCNQSRAQSRSRQYLLQHTLPRCVLRLRAMKRLPAKPFYYSFCPQTSVKAESEASHMMTPQNVVNTYESLFRVLRMREEFFGMEFKVLSVQPKPKKAPKQEERPDVAASERPCKDVKTSQRL</sequence>
<evidence type="ECO:0000313" key="2">
    <source>
        <dbReference type="EMBL" id="DAD81566.1"/>
    </source>
</evidence>